<sequence length="228" mass="26324">MVPFLQEGLHYDLGRVVIKEERSPMQKLARVAPGAISVGKLTDFVKDEVIPGTFNRLSEVQKVETIHNQRYVFEESDMKHGVKKTVRVEILGCDHYTLWSNPECNSLVVDFDNRGFPYVKKFYLIYDAFYAHHVKVHVRINDEVDEFCVNQHIPIGFRLKRYTIKPNGLIGPIKDIPSSQWDVHWIKSSMFRNPMDALPRVPDSNAPSTSIEKFTYSLGYQSHGQENI</sequence>
<proteinExistence type="predicted"/>
<evidence type="ECO:0000313" key="1">
    <source>
        <dbReference type="EMBL" id="EKC25181.1"/>
    </source>
</evidence>
<protein>
    <submittedName>
        <fullName evidence="1">Uncharacterized protein</fullName>
    </submittedName>
</protein>
<dbReference type="HOGENOM" id="CLU_1215800_0_0_1"/>
<gene>
    <name evidence="1" type="ORF">CGI_10010525</name>
</gene>
<dbReference type="AlphaFoldDB" id="K1QUF7"/>
<organism evidence="1">
    <name type="scientific">Magallana gigas</name>
    <name type="common">Pacific oyster</name>
    <name type="synonym">Crassostrea gigas</name>
    <dbReference type="NCBI Taxonomy" id="29159"/>
    <lineage>
        <taxon>Eukaryota</taxon>
        <taxon>Metazoa</taxon>
        <taxon>Spiralia</taxon>
        <taxon>Lophotrochozoa</taxon>
        <taxon>Mollusca</taxon>
        <taxon>Bivalvia</taxon>
        <taxon>Autobranchia</taxon>
        <taxon>Pteriomorphia</taxon>
        <taxon>Ostreida</taxon>
        <taxon>Ostreoidea</taxon>
        <taxon>Ostreidae</taxon>
        <taxon>Magallana</taxon>
    </lineage>
</organism>
<accession>K1QUF7</accession>
<dbReference type="Pfam" id="PF15668">
    <property type="entry name" value="DUF4663"/>
    <property type="match status" value="1"/>
</dbReference>
<dbReference type="PANTHER" id="PTHR36872">
    <property type="entry name" value="GENE 5901-RELATED"/>
    <property type="match status" value="1"/>
</dbReference>
<dbReference type="InterPro" id="IPR031366">
    <property type="entry name" value="DUF4663"/>
</dbReference>
<dbReference type="EMBL" id="JH816884">
    <property type="protein sequence ID" value="EKC25181.1"/>
    <property type="molecule type" value="Genomic_DNA"/>
</dbReference>
<dbReference type="InParanoid" id="K1QUF7"/>
<name>K1QUF7_MAGGI</name>
<dbReference type="PANTHER" id="PTHR36872:SF1">
    <property type="entry name" value="GENE 5901-RELATED"/>
    <property type="match status" value="1"/>
</dbReference>
<reference evidence="1" key="1">
    <citation type="journal article" date="2012" name="Nature">
        <title>The oyster genome reveals stress adaptation and complexity of shell formation.</title>
        <authorList>
            <person name="Zhang G."/>
            <person name="Fang X."/>
            <person name="Guo X."/>
            <person name="Li L."/>
            <person name="Luo R."/>
            <person name="Xu F."/>
            <person name="Yang P."/>
            <person name="Zhang L."/>
            <person name="Wang X."/>
            <person name="Qi H."/>
            <person name="Xiong Z."/>
            <person name="Que H."/>
            <person name="Xie Y."/>
            <person name="Holland P.W."/>
            <person name="Paps J."/>
            <person name="Zhu Y."/>
            <person name="Wu F."/>
            <person name="Chen Y."/>
            <person name="Wang J."/>
            <person name="Peng C."/>
            <person name="Meng J."/>
            <person name="Yang L."/>
            <person name="Liu J."/>
            <person name="Wen B."/>
            <person name="Zhang N."/>
            <person name="Huang Z."/>
            <person name="Zhu Q."/>
            <person name="Feng Y."/>
            <person name="Mount A."/>
            <person name="Hedgecock D."/>
            <person name="Xu Z."/>
            <person name="Liu Y."/>
            <person name="Domazet-Loso T."/>
            <person name="Du Y."/>
            <person name="Sun X."/>
            <person name="Zhang S."/>
            <person name="Liu B."/>
            <person name="Cheng P."/>
            <person name="Jiang X."/>
            <person name="Li J."/>
            <person name="Fan D."/>
            <person name="Wang W."/>
            <person name="Fu W."/>
            <person name="Wang T."/>
            <person name="Wang B."/>
            <person name="Zhang J."/>
            <person name="Peng Z."/>
            <person name="Li Y."/>
            <person name="Li N."/>
            <person name="Wang J."/>
            <person name="Chen M."/>
            <person name="He Y."/>
            <person name="Tan F."/>
            <person name="Song X."/>
            <person name="Zheng Q."/>
            <person name="Huang R."/>
            <person name="Yang H."/>
            <person name="Du X."/>
            <person name="Chen L."/>
            <person name="Yang M."/>
            <person name="Gaffney P.M."/>
            <person name="Wang S."/>
            <person name="Luo L."/>
            <person name="She Z."/>
            <person name="Ming Y."/>
            <person name="Huang W."/>
            <person name="Zhang S."/>
            <person name="Huang B."/>
            <person name="Zhang Y."/>
            <person name="Qu T."/>
            <person name="Ni P."/>
            <person name="Miao G."/>
            <person name="Wang J."/>
            <person name="Wang Q."/>
            <person name="Steinberg C.E."/>
            <person name="Wang H."/>
            <person name="Li N."/>
            <person name="Qian L."/>
            <person name="Zhang G."/>
            <person name="Li Y."/>
            <person name="Yang H."/>
            <person name="Liu X."/>
            <person name="Wang J."/>
            <person name="Yin Y."/>
            <person name="Wang J."/>
        </authorList>
    </citation>
    <scope>NUCLEOTIDE SEQUENCE [LARGE SCALE GENOMIC DNA]</scope>
    <source>
        <strain evidence="1">05x7-T-G4-1.051#20</strain>
    </source>
</reference>